<organism evidence="10 11">
    <name type="scientific">Panaeolus cyanescens</name>
    <dbReference type="NCBI Taxonomy" id="181874"/>
    <lineage>
        <taxon>Eukaryota</taxon>
        <taxon>Fungi</taxon>
        <taxon>Dikarya</taxon>
        <taxon>Basidiomycota</taxon>
        <taxon>Agaricomycotina</taxon>
        <taxon>Agaricomycetes</taxon>
        <taxon>Agaricomycetidae</taxon>
        <taxon>Agaricales</taxon>
        <taxon>Agaricineae</taxon>
        <taxon>Galeropsidaceae</taxon>
        <taxon>Panaeolus</taxon>
    </lineage>
</organism>
<evidence type="ECO:0000256" key="5">
    <source>
        <dbReference type="ARBA" id="ARBA00022801"/>
    </source>
</evidence>
<name>A0A409YG86_9AGAR</name>
<evidence type="ECO:0000256" key="8">
    <source>
        <dbReference type="SAM" id="Coils"/>
    </source>
</evidence>
<accession>A0A409YG86</accession>
<dbReference type="AlphaFoldDB" id="A0A409YG86"/>
<dbReference type="OrthoDB" id="441446at2759"/>
<keyword evidence="7" id="KW-0325">Glycoprotein</keyword>
<dbReference type="InterPro" id="IPR008947">
    <property type="entry name" value="PLipase_C/P1_nuclease_dom_sf"/>
</dbReference>
<keyword evidence="3" id="KW-0479">Metal-binding</keyword>
<dbReference type="GO" id="GO:0006308">
    <property type="term" value="P:DNA catabolic process"/>
    <property type="evidence" value="ECO:0007669"/>
    <property type="project" value="InterPro"/>
</dbReference>
<evidence type="ECO:0000256" key="4">
    <source>
        <dbReference type="ARBA" id="ARBA00022759"/>
    </source>
</evidence>
<feature type="region of interest" description="Disordered" evidence="9">
    <location>
        <begin position="1"/>
        <end position="24"/>
    </location>
</feature>
<dbReference type="PANTHER" id="PTHR33146:SF29">
    <property type="entry name" value="S1_P1 NUCLEASE"/>
    <property type="match status" value="1"/>
</dbReference>
<dbReference type="CDD" id="cd11010">
    <property type="entry name" value="S1-P1_nuclease"/>
    <property type="match status" value="1"/>
</dbReference>
<dbReference type="GO" id="GO:0046872">
    <property type="term" value="F:metal ion binding"/>
    <property type="evidence" value="ECO:0007669"/>
    <property type="project" value="UniProtKB-KW"/>
</dbReference>
<dbReference type="STRING" id="181874.A0A409YG86"/>
<dbReference type="EMBL" id="NHTK01001196">
    <property type="protein sequence ID" value="PPR01985.1"/>
    <property type="molecule type" value="Genomic_DNA"/>
</dbReference>
<comment type="similarity">
    <text evidence="1">Belongs to the nuclease type I family.</text>
</comment>
<dbReference type="GO" id="GO:0016788">
    <property type="term" value="F:hydrolase activity, acting on ester bonds"/>
    <property type="evidence" value="ECO:0007669"/>
    <property type="project" value="InterPro"/>
</dbReference>
<dbReference type="GO" id="GO:0004519">
    <property type="term" value="F:endonuclease activity"/>
    <property type="evidence" value="ECO:0007669"/>
    <property type="project" value="UniProtKB-KW"/>
</dbReference>
<feature type="compositionally biased region" description="Polar residues" evidence="9">
    <location>
        <begin position="15"/>
        <end position="24"/>
    </location>
</feature>
<dbReference type="InterPro" id="IPR003154">
    <property type="entry name" value="S1/P1nuclease"/>
</dbReference>
<evidence type="ECO:0000313" key="11">
    <source>
        <dbReference type="Proteomes" id="UP000284842"/>
    </source>
</evidence>
<reference evidence="10 11" key="1">
    <citation type="journal article" date="2018" name="Evol. Lett.">
        <title>Horizontal gene cluster transfer increased hallucinogenic mushroom diversity.</title>
        <authorList>
            <person name="Reynolds H.T."/>
            <person name="Vijayakumar V."/>
            <person name="Gluck-Thaler E."/>
            <person name="Korotkin H.B."/>
            <person name="Matheny P.B."/>
            <person name="Slot J.C."/>
        </authorList>
    </citation>
    <scope>NUCLEOTIDE SEQUENCE [LARGE SCALE GENOMIC DNA]</scope>
    <source>
        <strain evidence="10 11">2629</strain>
    </source>
</reference>
<keyword evidence="5" id="KW-0378">Hydrolase</keyword>
<feature type="coiled-coil region" evidence="8">
    <location>
        <begin position="38"/>
        <end position="65"/>
    </location>
</feature>
<evidence type="ECO:0000256" key="6">
    <source>
        <dbReference type="ARBA" id="ARBA00023157"/>
    </source>
</evidence>
<evidence type="ECO:0000256" key="1">
    <source>
        <dbReference type="ARBA" id="ARBA00009547"/>
    </source>
</evidence>
<gene>
    <name evidence="10" type="ORF">CVT24_011112</name>
</gene>
<proteinExistence type="inferred from homology"/>
<keyword evidence="4" id="KW-0255">Endonuclease</keyword>
<dbReference type="GO" id="GO:0003676">
    <property type="term" value="F:nucleic acid binding"/>
    <property type="evidence" value="ECO:0007669"/>
    <property type="project" value="InterPro"/>
</dbReference>
<evidence type="ECO:0000256" key="3">
    <source>
        <dbReference type="ARBA" id="ARBA00022723"/>
    </source>
</evidence>
<dbReference type="Pfam" id="PF02265">
    <property type="entry name" value="S1-P1_nuclease"/>
    <property type="match status" value="1"/>
</dbReference>
<dbReference type="PANTHER" id="PTHR33146">
    <property type="entry name" value="ENDONUCLEASE 4"/>
    <property type="match status" value="1"/>
</dbReference>
<evidence type="ECO:0000256" key="2">
    <source>
        <dbReference type="ARBA" id="ARBA00022722"/>
    </source>
</evidence>
<dbReference type="SUPFAM" id="SSF48537">
    <property type="entry name" value="Phospholipase C/P1 nuclease"/>
    <property type="match status" value="1"/>
</dbReference>
<evidence type="ECO:0000256" key="9">
    <source>
        <dbReference type="SAM" id="MobiDB-lite"/>
    </source>
</evidence>
<keyword evidence="2" id="KW-0540">Nuclease</keyword>
<dbReference type="Gene3D" id="1.10.575.10">
    <property type="entry name" value="P1 Nuclease"/>
    <property type="match status" value="1"/>
</dbReference>
<evidence type="ECO:0000256" key="7">
    <source>
        <dbReference type="ARBA" id="ARBA00023180"/>
    </source>
</evidence>
<keyword evidence="11" id="KW-1185">Reference proteome</keyword>
<sequence>MVPSSLLEPLRHNKPPTSSEISQVEQFRNSINKATKVNQEERRLLLQELERLDKIEEKLQKQIQVCDVILSPIRHLPDDIIYEIATTKYLLPDKHIYTDPRTHTPSIFAQVCRSWRNVLHSIPRLWGHIRIECSYWNYQPVDALLERIKRFYHLSHPLNLSVYIHESSYVSDAEEALRTLPILFGDKSQNEIPEAGVPPILKWLFGSWSEARRLPISLHLDVPLLMRHLHVLTNPITDQRLQHQSQGIDALYLHQWKGSRRWLDLDEDAWDIQRLLAALPDLRCLWISELDARNFCRLFPSSIPNDLRVCNNLRFLYIGDYLRYREWLKVSQFWPRVEAAWVCLELVFLNSITTDPGSTIRHNHMKVLNMKLDPRNRIARDAPLVFPLFNVRFPSLQDLNLYFVDLPGVNPEIELVKTDLQQAFPCLTKVTVYITWTPLWPQQNFASLLKSFMSLSTSITLVVTVWSKNMRDFVFSILFDQNRDPNMPVLVQPNRLVLYFQIEAADFSDWMSPTKERLIKAISRIQSARSQKCTLFHVNYFDMRLPSTSSEFECQDRELEDAQRYWENLQSTIATLVPIAGVLYYAPVAHAWGAVGHEIVATIAQMHLHPDVLPTLCEILDLSRRDCHLSRVATWADQNRNRMRWSASLHYVGAVNDDPPEVCVYPGQDGWAGSEHINVLDGVKNTTALLEGWVRDEVNHHTANEALKFLIHFVGDMHQPLHLTGKLRGGNGAKVLFDRRHTSKPSFTPTLTSVQNVKENVPNFGQHGVVDQYTFNDCIRYLHSVWDGLLIAKSVRTVPGNYSRPLPYPQVERALRGTIYDPYIRRILWEGILNPWAEEVKTWYTCPEPTSSTTLFNALSSAGTPAWQQVMNGISHLYDAIFRYVPTGVEILPDGPVVCPYHWSKPAHQLNCDIVWPKSLALQSYSKDDVMADHHHDHDFDLGEDSDEVIAKALQDGLPQLDTPEYAGAIAKQMIVEKLLAQGGIRLAFILNYIFAPRTTSNVGQEGFVMDLTL</sequence>
<comment type="caution">
    <text evidence="10">The sequence shown here is derived from an EMBL/GenBank/DDBJ whole genome shotgun (WGS) entry which is preliminary data.</text>
</comment>
<keyword evidence="8" id="KW-0175">Coiled coil</keyword>
<evidence type="ECO:0000313" key="10">
    <source>
        <dbReference type="EMBL" id="PPR01985.1"/>
    </source>
</evidence>
<dbReference type="InParanoid" id="A0A409YG86"/>
<protein>
    <submittedName>
        <fullName evidence="10">Uncharacterized protein</fullName>
    </submittedName>
</protein>
<keyword evidence="6" id="KW-1015">Disulfide bond</keyword>
<dbReference type="Proteomes" id="UP000284842">
    <property type="component" value="Unassembled WGS sequence"/>
</dbReference>